<feature type="region of interest" description="Disordered" evidence="2">
    <location>
        <begin position="344"/>
        <end position="450"/>
    </location>
</feature>
<feature type="compositionally biased region" description="Basic and acidic residues" evidence="2">
    <location>
        <begin position="865"/>
        <end position="884"/>
    </location>
</feature>
<feature type="region of interest" description="Disordered" evidence="2">
    <location>
        <begin position="940"/>
        <end position="1003"/>
    </location>
</feature>
<feature type="region of interest" description="Disordered" evidence="2">
    <location>
        <begin position="228"/>
        <end position="259"/>
    </location>
</feature>
<feature type="compositionally biased region" description="Basic and acidic residues" evidence="2">
    <location>
        <begin position="344"/>
        <end position="386"/>
    </location>
</feature>
<accession>A0AAD8SDR9</accession>
<feature type="compositionally biased region" description="Low complexity" evidence="2">
    <location>
        <begin position="739"/>
        <end position="753"/>
    </location>
</feature>
<evidence type="ECO:0008006" key="7">
    <source>
        <dbReference type="Google" id="ProtNLM"/>
    </source>
</evidence>
<dbReference type="SUPFAM" id="SSF56672">
    <property type="entry name" value="DNA/RNA polymerases"/>
    <property type="match status" value="1"/>
</dbReference>
<feature type="region of interest" description="Disordered" evidence="2">
    <location>
        <begin position="690"/>
        <end position="768"/>
    </location>
</feature>
<dbReference type="Pfam" id="PF00098">
    <property type="entry name" value="zf-CCHC"/>
    <property type="match status" value="1"/>
</dbReference>
<feature type="compositionally biased region" description="Low complexity" evidence="2">
    <location>
        <begin position="151"/>
        <end position="163"/>
    </location>
</feature>
<dbReference type="PROSITE" id="PS50158">
    <property type="entry name" value="ZF_CCHC"/>
    <property type="match status" value="1"/>
</dbReference>
<keyword evidence="1" id="KW-0863">Zinc-finger</keyword>
<dbReference type="InterPro" id="IPR005135">
    <property type="entry name" value="Endo/exonuclease/phosphatase"/>
</dbReference>
<keyword evidence="6" id="KW-1185">Reference proteome</keyword>
<feature type="region of interest" description="Disordered" evidence="2">
    <location>
        <begin position="106"/>
        <end position="163"/>
    </location>
</feature>
<feature type="domain" description="CCHC-type" evidence="3">
    <location>
        <begin position="460"/>
        <end position="475"/>
    </location>
</feature>
<dbReference type="Gene3D" id="4.10.60.10">
    <property type="entry name" value="Zinc finger, CCHC-type"/>
    <property type="match status" value="1"/>
</dbReference>
<dbReference type="InterPro" id="IPR036691">
    <property type="entry name" value="Endo/exonu/phosph_ase_sf"/>
</dbReference>
<keyword evidence="1" id="KW-0862">Zinc</keyword>
<sequence length="1870" mass="204992">MCGLSNSRPSCKSVASWKEDMCLTRRFGDSGGDWELALPERRRRSGRTQGGRRSTARKGSRFAPLARICSDAEDSLSVACASDADDSPPSPFSPVLNLGRFWPDPAGEAPPPVPPVFSPWEGYQAPATSPPPLESSHFPPLPVAPDLGRNSPPAVGSGSSAPAASSFRVGELVVALPPCPGRPELREAPPPLHLGFACCTGSAARSSGGPPGPAQGLGPVHEAHGGLVGALGAFGPAQPLADQRDLSTPSSEPSDSRHVATCGIARSSAIRVPAGDDPTPPPPGLKWFWLPPETLDLTLAFPATSQDISRNRSAAKRLTTHRDPCSGALVPHLEAMDRDRSYGKRSFDDYHGNYSRSREQDLRQKLDREQEEQRRQQRQRDRDLDRAGSSSWRSEGEGPRQDTRLPPPPPRGRDSGKNAGRRNLRQPRTHQGPSSAHSLGDGTGPGDAAVTNPDAAHITCYNCGKQGHIQADCTDEPFCVNCKKVGHLSAMCAAFAKVLAPFWAGFSGGRQGFLCIEVPDEELQRPASNSATVILDGGRLSEEEVEEEFKDLVDENWNWQVRQLSSSDFAVVFPSKESLRIAIRGGGLTLPTSKIKALVTVPLGDPLASETLEEIWVKLVGVPPPLRLAERLLLSTREVGRPIAVDEDSLSPVDRPVRMSFGCRKGDVLPESITLFVNLQGYRIKILRETAAAEDSPPRAPPSFPPGDDNGERDDDYEETDDDRWDGRRGKHLKEKRAAASAPSKGGSGPRKSVPLSTEPLSPPTDDAALLTIPASARSQYGSNLTPTGNIFPLVAQIIKASAPSTSKHQPPEASDSDLLLQLDLPESLTSEERVSPTPGKALRLSEEDRAEVGWVTPPSVTSDQEYRRNSERRSKSNHDRPSRRLMLEAAEAEATVVTAASPTSLNLHQAPAISKGGPPPSGQLLLLDAPIPALGAPVARAPRSKAPPVEAQRKSERAKGTSDGPVLERAIRATAEKNSMSKSSIDDSVAPSSATPAPETIKQDFTDAELASLEVGEKFFWSWLPANGHSGGMLLGVRDSMFEVGRMDKGQFFLSLSILHRATKKKLEVIGVYGPADHARSRGFLAEITAKITSCELPILMGGDFNLIRAAEDKNNDNVNWTLIDLFNDSIASWALREIPRTGARFTWSNRQINPVRSALDRVFVSASFEAIFPLCSLAAETCLGSDHTPLVFDTGEGFPVRSNRFFFETSWFERPDFVPLVQFTWDRLLSKVGGRDIIDWWSFMSSGLRQYLRGWNQNLGRDTKATKNALLTQIAHLDVLADSSGLDEDAWASRYHLEEQLLHIYKIEEEHWRQRGRVRWALQGDANTAYFHAVANGRRRKCNISSLVTESGTITDPKLIQKHVYDFYRSLLGSSAARMCGLAPDTWDRLSRVSEEENVNLALTFSETELEAIVKDMKTDTAPGPDGFPVVFFKRFWPQVKLGILHILNDFVLGRIDISRLNFGILSLIPKVPGADQITQYRPIALINVIFKIVSKAYASRLDPVAHRILSPNQTAFVKGRNILDGPLTLLEIIHDLRRRKHNGVLLKLDFEKAYDRVNWDFLGEVLRCKGFDEGYIHRILQLVSGGQTAISINGEVGPFFRNLRGVRQGDPLSPLLFNFIGEALSGILSAASKAGHIHGLVPHLLPGGVTHLQYADDTLILIQGSDEDIANLKFLLMCFEDMSGLKINYHKSEVFVLGQRFEERTSIANKLNCKLGSFPFIYLGLPISDRKLTLEQWLFLEEDTIWARIIRAKYGDASDLFAGSGHGGSPFWKSLHKIKNLFKVGAKHKVRNGNRTSFWKDWWWGRGPLLESFPLLFAICDNQDISVADALFQDNLQRLTGGTCVSTSAATRQGLVNLDHGFDLTGV</sequence>
<proteinExistence type="predicted"/>
<name>A0AAD8SDR9_LOLMU</name>
<keyword evidence="1" id="KW-0479">Metal-binding</keyword>
<dbReference type="SMART" id="SM00343">
    <property type="entry name" value="ZnF_C2HC"/>
    <property type="match status" value="2"/>
</dbReference>
<organism evidence="5 6">
    <name type="scientific">Lolium multiflorum</name>
    <name type="common">Italian ryegrass</name>
    <name type="synonym">Lolium perenne subsp. multiflorum</name>
    <dbReference type="NCBI Taxonomy" id="4521"/>
    <lineage>
        <taxon>Eukaryota</taxon>
        <taxon>Viridiplantae</taxon>
        <taxon>Streptophyta</taxon>
        <taxon>Embryophyta</taxon>
        <taxon>Tracheophyta</taxon>
        <taxon>Spermatophyta</taxon>
        <taxon>Magnoliopsida</taxon>
        <taxon>Liliopsida</taxon>
        <taxon>Poales</taxon>
        <taxon>Poaceae</taxon>
        <taxon>BOP clade</taxon>
        <taxon>Pooideae</taxon>
        <taxon>Poodae</taxon>
        <taxon>Poeae</taxon>
        <taxon>Poeae Chloroplast Group 2 (Poeae type)</taxon>
        <taxon>Loliodinae</taxon>
        <taxon>Loliinae</taxon>
        <taxon>Lolium</taxon>
    </lineage>
</organism>
<dbReference type="InterPro" id="IPR000477">
    <property type="entry name" value="RT_dom"/>
</dbReference>
<dbReference type="GO" id="GO:0008270">
    <property type="term" value="F:zinc ion binding"/>
    <property type="evidence" value="ECO:0007669"/>
    <property type="project" value="UniProtKB-KW"/>
</dbReference>
<dbReference type="SUPFAM" id="SSF56219">
    <property type="entry name" value="DNase I-like"/>
    <property type="match status" value="1"/>
</dbReference>
<dbReference type="PROSITE" id="PS50878">
    <property type="entry name" value="RT_POL"/>
    <property type="match status" value="1"/>
</dbReference>
<feature type="region of interest" description="Disordered" evidence="2">
    <location>
        <begin position="305"/>
        <end position="332"/>
    </location>
</feature>
<feature type="compositionally biased region" description="Basic and acidic residues" evidence="2">
    <location>
        <begin position="952"/>
        <end position="961"/>
    </location>
</feature>
<dbReference type="Gene3D" id="3.60.10.10">
    <property type="entry name" value="Endonuclease/exonuclease/phosphatase"/>
    <property type="match status" value="1"/>
</dbReference>
<protein>
    <recommendedName>
        <fullName evidence="7">Reverse transcriptase domain-containing protein</fullName>
    </recommendedName>
</protein>
<dbReference type="SUPFAM" id="SSF57756">
    <property type="entry name" value="Retrovirus zinc finger-like domains"/>
    <property type="match status" value="1"/>
</dbReference>
<dbReference type="Pfam" id="PF00078">
    <property type="entry name" value="RVT_1"/>
    <property type="match status" value="1"/>
</dbReference>
<evidence type="ECO:0000256" key="2">
    <source>
        <dbReference type="SAM" id="MobiDB-lite"/>
    </source>
</evidence>
<feature type="compositionally biased region" description="Acidic residues" evidence="2">
    <location>
        <begin position="709"/>
        <end position="724"/>
    </location>
</feature>
<dbReference type="Pfam" id="PF03372">
    <property type="entry name" value="Exo_endo_phos"/>
    <property type="match status" value="1"/>
</dbReference>
<dbReference type="InterPro" id="IPR001878">
    <property type="entry name" value="Znf_CCHC"/>
</dbReference>
<feature type="region of interest" description="Disordered" evidence="2">
    <location>
        <begin position="202"/>
        <end position="221"/>
    </location>
</feature>
<dbReference type="InterPro" id="IPR036875">
    <property type="entry name" value="Znf_CCHC_sf"/>
</dbReference>
<feature type="compositionally biased region" description="Basic and acidic residues" evidence="2">
    <location>
        <begin position="394"/>
        <end position="403"/>
    </location>
</feature>
<feature type="compositionally biased region" description="Pro residues" evidence="2">
    <location>
        <begin position="128"/>
        <end position="143"/>
    </location>
</feature>
<feature type="region of interest" description="Disordered" evidence="2">
    <location>
        <begin position="27"/>
        <end position="63"/>
    </location>
</feature>
<dbReference type="InterPro" id="IPR043502">
    <property type="entry name" value="DNA/RNA_pol_sf"/>
</dbReference>
<feature type="compositionally biased region" description="Pro residues" evidence="2">
    <location>
        <begin position="108"/>
        <end position="117"/>
    </location>
</feature>
<evidence type="ECO:0000259" key="3">
    <source>
        <dbReference type="PROSITE" id="PS50158"/>
    </source>
</evidence>
<feature type="compositionally biased region" description="Basic residues" evidence="2">
    <location>
        <begin position="419"/>
        <end position="428"/>
    </location>
</feature>
<feature type="domain" description="Reverse transcriptase" evidence="4">
    <location>
        <begin position="1452"/>
        <end position="1730"/>
    </location>
</feature>
<dbReference type="PANTHER" id="PTHR33170">
    <property type="entry name" value="DUF4283 DOMAIN-CONTAINING PROTEIN-RELATED"/>
    <property type="match status" value="1"/>
</dbReference>
<dbReference type="CDD" id="cd01650">
    <property type="entry name" value="RT_nLTR_like"/>
    <property type="match status" value="1"/>
</dbReference>
<comment type="caution">
    <text evidence="5">The sequence shown here is derived from an EMBL/GenBank/DDBJ whole genome shotgun (WGS) entry which is preliminary data.</text>
</comment>
<reference evidence="5" key="1">
    <citation type="submission" date="2023-07" db="EMBL/GenBank/DDBJ databases">
        <title>A chromosome-level genome assembly of Lolium multiflorum.</title>
        <authorList>
            <person name="Chen Y."/>
            <person name="Copetti D."/>
            <person name="Kolliker R."/>
            <person name="Studer B."/>
        </authorList>
    </citation>
    <scope>NUCLEOTIDE SEQUENCE</scope>
    <source>
        <strain evidence="5">02402/16</strain>
        <tissue evidence="5">Leaf</tissue>
    </source>
</reference>
<gene>
    <name evidence="5" type="ORF">QYE76_067583</name>
</gene>
<dbReference type="Proteomes" id="UP001231189">
    <property type="component" value="Unassembled WGS sequence"/>
</dbReference>
<dbReference type="GO" id="GO:0003676">
    <property type="term" value="F:nucleic acid binding"/>
    <property type="evidence" value="ECO:0007669"/>
    <property type="project" value="InterPro"/>
</dbReference>
<evidence type="ECO:0000259" key="4">
    <source>
        <dbReference type="PROSITE" id="PS50878"/>
    </source>
</evidence>
<evidence type="ECO:0000313" key="5">
    <source>
        <dbReference type="EMBL" id="KAK1649778.1"/>
    </source>
</evidence>
<evidence type="ECO:0000256" key="1">
    <source>
        <dbReference type="PROSITE-ProRule" id="PRU00047"/>
    </source>
</evidence>
<feature type="region of interest" description="Disordered" evidence="2">
    <location>
        <begin position="827"/>
        <end position="884"/>
    </location>
</feature>
<dbReference type="PANTHER" id="PTHR33170:SF46">
    <property type="entry name" value="DUF1618 DOMAIN-CONTAINING PROTEIN"/>
    <property type="match status" value="1"/>
</dbReference>
<dbReference type="EMBL" id="JAUUTY010000004">
    <property type="protein sequence ID" value="KAK1649778.1"/>
    <property type="molecule type" value="Genomic_DNA"/>
</dbReference>
<evidence type="ECO:0000313" key="6">
    <source>
        <dbReference type="Proteomes" id="UP001231189"/>
    </source>
</evidence>
<feature type="compositionally biased region" description="Low complexity" evidence="2">
    <location>
        <begin position="202"/>
        <end position="219"/>
    </location>
</feature>